<comment type="caution">
    <text evidence="13">The sequence shown here is derived from an EMBL/GenBank/DDBJ whole genome shotgun (WGS) entry which is preliminary data.</text>
</comment>
<evidence type="ECO:0000256" key="8">
    <source>
        <dbReference type="SAM" id="MobiDB-lite"/>
    </source>
</evidence>
<dbReference type="InterPro" id="IPR005821">
    <property type="entry name" value="Ion_trans_dom"/>
</dbReference>
<evidence type="ECO:0000313" key="13">
    <source>
        <dbReference type="EMBL" id="KAK7112162.1"/>
    </source>
</evidence>
<feature type="domain" description="Ion transport" evidence="10">
    <location>
        <begin position="1189"/>
        <end position="1441"/>
    </location>
</feature>
<evidence type="ECO:0000256" key="3">
    <source>
        <dbReference type="ARBA" id="ARBA00022692"/>
    </source>
</evidence>
<feature type="transmembrane region" description="Helical" evidence="9">
    <location>
        <begin position="1159"/>
        <end position="1177"/>
    </location>
</feature>
<sequence>MSDVEGRCLQTAPSITSDGEQDVSVGVRSLSSIHFHQHQGHKATMSGDRNYSGFLPGYQRPPHHRVGHGDHQDSTRPPPAPLKREQSTHEWSLTESQSQSAGDGSAMKEDRDIPVFSLSSGSRLPRSDSHFSNGTEQREEPEQNFAEGDQTPLEGSRKARSKDRKKKKSRRSKESGEMAMQDMNPQAALSGPEEYSNLRKDRRKKHPEASSMQSTGTYTIDTGAENPAYERTEAVDNTVRMRKQVQLPIGRDSLGVIDSATEDETESNNHVDISQAQRESSDTMMTQRSVTMNAATIGHSAMTSEGRRVINQNYTAWYISSNIVQRECNVYARDGRSAENACQCGRSVEWHKDKGLKANKGTDHVKWHPKTHTELMPCDSFGEILFRGFGSQSHNSPYMRVDDKCDMDKVWSVLTECWQLPKPRMLISVTGGAKRFYLRPRLKNILKQGLVNAAVSTGAWIITGGTATGVMEFVGEAAQEYIQTSGNPEGNKCVALGIAPWGAVANNIALDGEGEEGLFPADYCFEDIKNEKKKKSAPLDHNHTHFLLVDNGTEGKFGTEIEFRTSLESYISKIVETGVTETQSVNVPTVLIVVEGGINTMKTVQESISHNIPVVVIDGSGRAADFIAFAYRLTKDVIDEDCSIHVLDFDDIMVKKARYLFEWRKSMGEDDIQREIYDALRYLKACLKNRKLINIFNLDKADSVKDIDRAILYALLKANKSDVNSQLALALAWNRCDIARHEIFTPENRHKWQQAELYNAMFTALVQNRADFVQLFLDNGVDLKRFLTTKTLWNLYCNCVADQTDISASLLRYLISYLRQTWAAFLLCRGTPDFENFPEMLTYINKVIVHLLRNQSFKLYEDHNHVVENETPSMKWKGDRNKCQPMSSRIESRKSLNVFTKLRPKAPHGHKMSRRRTKVKFEDLPDFPEPERELFIWALLFNRRELTHLFWRLGKDHIGSALFGSALLYRLSELAEDEEEAEIAKDMADHSDECERWAVSILSECYSRDKQLTHRLLVRELDHWGRLTLFKMAEEFELMEFTEHSACQTKISSIWKGRMALYTSEMKIFVCTILPILVPFIKFTVDPKDKNEEENDFVQEMEITSDGKLVSTGLSPQHENQVGPSDKLPDTDGDGLGFIRSQTRRRKHSLASKFKKVNLFNFTTDNINIVSAIYFFYQAPVTKFFGNVIAYIIFMGLFTYTVLVKLGPVTEEDSPSLQEYLTWGWLSTMIMEEIRQLFIRDQHSMKYKYRSWFDNIWNRFDAAMYSLFILSIFLRYLLTGEDFVGARVTYSITLAMFVLRFMQYFYVEKNMGPKVIMIRKMLTDLMFFFFILLVFVVSFGVAYHANMFPQAPPSWSILVNVLYFPYFQMYGELFLENLKGDDVDGCTRNETIWREDPFKRCPSETAVVPILLAVYMILTNILLVNLLIAMFSYTFQTVQDNSTQVWRFYRLSLVAEYFDRPSLVPPLIIINHFFRVFRWVFFKNTGKGKGMNSFKWDLSPEEHNRLSLFEKSAMENHITVSKQRSKLTLDSRVQSTAKRLDTVMEELERIKESIQQHDQVRASAPADTSGDDAGGGGASTPETLQKERELMDRSPIQSTMAPFSRSESKAQLQAQEMEKMRKTVEEVANQSATMAQRISQLTLLLETSLSEQQAFQQGQHRRQPALGVHDIEEDDEEGASEV</sequence>
<feature type="transmembrane region" description="Helical" evidence="9">
    <location>
        <begin position="1407"/>
        <end position="1433"/>
    </location>
</feature>
<dbReference type="Pfam" id="PF00520">
    <property type="entry name" value="Ion_trans"/>
    <property type="match status" value="1"/>
</dbReference>
<keyword evidence="6 9" id="KW-0472">Membrane</keyword>
<evidence type="ECO:0000256" key="9">
    <source>
        <dbReference type="SAM" id="Phobius"/>
    </source>
</evidence>
<feature type="compositionally biased region" description="Polar residues" evidence="8">
    <location>
        <begin position="268"/>
        <end position="283"/>
    </location>
</feature>
<keyword evidence="7" id="KW-0407">Ion channel</keyword>
<feature type="region of interest" description="Disordered" evidence="8">
    <location>
        <begin position="1654"/>
        <end position="1682"/>
    </location>
</feature>
<keyword evidence="5" id="KW-0406">Ion transport</keyword>
<dbReference type="InterPro" id="IPR050927">
    <property type="entry name" value="TRPM"/>
</dbReference>
<feature type="compositionally biased region" description="Polar residues" evidence="8">
    <location>
        <begin position="89"/>
        <end position="102"/>
    </location>
</feature>
<dbReference type="GO" id="GO:0099604">
    <property type="term" value="F:ligand-gated calcium channel activity"/>
    <property type="evidence" value="ECO:0007669"/>
    <property type="project" value="TreeGrafter"/>
</dbReference>
<feature type="compositionally biased region" description="Basic residues" evidence="8">
    <location>
        <begin position="158"/>
        <end position="171"/>
    </location>
</feature>
<evidence type="ECO:0000256" key="7">
    <source>
        <dbReference type="ARBA" id="ARBA00023303"/>
    </source>
</evidence>
<dbReference type="InterPro" id="IPR041491">
    <property type="entry name" value="TRPM_SLOG"/>
</dbReference>
<dbReference type="Proteomes" id="UP001374579">
    <property type="component" value="Unassembled WGS sequence"/>
</dbReference>
<protein>
    <submittedName>
        <fullName evidence="13">Uncharacterized protein</fullName>
    </submittedName>
</protein>
<feature type="compositionally biased region" description="Acidic residues" evidence="8">
    <location>
        <begin position="1671"/>
        <end position="1682"/>
    </location>
</feature>
<evidence type="ECO:0000256" key="5">
    <source>
        <dbReference type="ARBA" id="ARBA00023065"/>
    </source>
</evidence>
<feature type="transmembrane region" description="Helical" evidence="9">
    <location>
        <begin position="1260"/>
        <end position="1278"/>
    </location>
</feature>
<accession>A0AAN9BUP9</accession>
<evidence type="ECO:0000256" key="4">
    <source>
        <dbReference type="ARBA" id="ARBA00022989"/>
    </source>
</evidence>
<evidence type="ECO:0000259" key="11">
    <source>
        <dbReference type="Pfam" id="PF18139"/>
    </source>
</evidence>
<feature type="region of interest" description="Disordered" evidence="8">
    <location>
        <begin position="261"/>
        <end position="283"/>
    </location>
</feature>
<feature type="region of interest" description="Disordered" evidence="8">
    <location>
        <begin position="35"/>
        <end position="223"/>
    </location>
</feature>
<dbReference type="PANTHER" id="PTHR13800">
    <property type="entry name" value="TRANSIENT RECEPTOR POTENTIAL CATION CHANNEL, SUBFAMILY M, MEMBER 6"/>
    <property type="match status" value="1"/>
</dbReference>
<feature type="transmembrane region" description="Helical" evidence="9">
    <location>
        <begin position="1284"/>
        <end position="1302"/>
    </location>
</feature>
<feature type="region of interest" description="Disordered" evidence="8">
    <location>
        <begin position="1597"/>
        <end position="1616"/>
    </location>
</feature>
<feature type="domain" description="TRPM SLOG" evidence="11">
    <location>
        <begin position="397"/>
        <end position="636"/>
    </location>
</feature>
<feature type="region of interest" description="Disordered" evidence="8">
    <location>
        <begin position="1"/>
        <end position="23"/>
    </location>
</feature>
<feature type="domain" description="TRPM-like" evidence="12">
    <location>
        <begin position="742"/>
        <end position="1042"/>
    </location>
</feature>
<dbReference type="GO" id="GO:0005886">
    <property type="term" value="C:plasma membrane"/>
    <property type="evidence" value="ECO:0007669"/>
    <property type="project" value="TreeGrafter"/>
</dbReference>
<dbReference type="InterPro" id="IPR057366">
    <property type="entry name" value="TRPM-like"/>
</dbReference>
<dbReference type="PANTHER" id="PTHR13800:SF12">
    <property type="entry name" value="TRANSIENT RECEPTOR POTENTIAL CATION CHANNEL SUBFAMILY M MEMBER-LIKE 2"/>
    <property type="match status" value="1"/>
</dbReference>
<keyword evidence="2" id="KW-0813">Transport</keyword>
<feature type="transmembrane region" description="Helical" evidence="9">
    <location>
        <begin position="1322"/>
        <end position="1343"/>
    </location>
</feature>
<feature type="transmembrane region" description="Helical" evidence="9">
    <location>
        <begin position="1184"/>
        <end position="1203"/>
    </location>
</feature>
<reference evidence="13 14" key="1">
    <citation type="submission" date="2024-02" db="EMBL/GenBank/DDBJ databases">
        <title>Chromosome-scale genome assembly of the rough periwinkle Littorina saxatilis.</title>
        <authorList>
            <person name="De Jode A."/>
            <person name="Faria R."/>
            <person name="Formenti G."/>
            <person name="Sims Y."/>
            <person name="Smith T.P."/>
            <person name="Tracey A."/>
            <person name="Wood J.M.D."/>
            <person name="Zagrodzka Z.B."/>
            <person name="Johannesson K."/>
            <person name="Butlin R.K."/>
            <person name="Leder E.H."/>
        </authorList>
    </citation>
    <scope>NUCLEOTIDE SEQUENCE [LARGE SCALE GENOMIC DNA]</scope>
    <source>
        <strain evidence="13">Snail1</strain>
        <tissue evidence="13">Muscle</tissue>
    </source>
</reference>
<evidence type="ECO:0000259" key="10">
    <source>
        <dbReference type="Pfam" id="PF00520"/>
    </source>
</evidence>
<name>A0AAN9BUP9_9CAEN</name>
<evidence type="ECO:0000259" key="12">
    <source>
        <dbReference type="Pfam" id="PF25508"/>
    </source>
</evidence>
<dbReference type="Pfam" id="PF25508">
    <property type="entry name" value="TRPM2"/>
    <property type="match status" value="1"/>
</dbReference>
<keyword evidence="14" id="KW-1185">Reference proteome</keyword>
<dbReference type="Pfam" id="PF18139">
    <property type="entry name" value="LSDAT_euk"/>
    <property type="match status" value="1"/>
</dbReference>
<organism evidence="13 14">
    <name type="scientific">Littorina saxatilis</name>
    <dbReference type="NCBI Taxonomy" id="31220"/>
    <lineage>
        <taxon>Eukaryota</taxon>
        <taxon>Metazoa</taxon>
        <taxon>Spiralia</taxon>
        <taxon>Lophotrochozoa</taxon>
        <taxon>Mollusca</taxon>
        <taxon>Gastropoda</taxon>
        <taxon>Caenogastropoda</taxon>
        <taxon>Littorinimorpha</taxon>
        <taxon>Littorinoidea</taxon>
        <taxon>Littorinidae</taxon>
        <taxon>Littorina</taxon>
    </lineage>
</organism>
<feature type="region of interest" description="Disordered" evidence="8">
    <location>
        <begin position="1553"/>
        <end position="1583"/>
    </location>
</feature>
<gene>
    <name evidence="13" type="ORF">V1264_011657</name>
</gene>
<keyword evidence="3 9" id="KW-0812">Transmembrane</keyword>
<feature type="compositionally biased region" description="Polar residues" evidence="8">
    <location>
        <begin position="210"/>
        <end position="220"/>
    </location>
</feature>
<comment type="subcellular location">
    <subcellularLocation>
        <location evidence="1">Membrane</location>
        <topology evidence="1">Multi-pass membrane protein</topology>
    </subcellularLocation>
</comment>
<evidence type="ECO:0000256" key="6">
    <source>
        <dbReference type="ARBA" id="ARBA00023136"/>
    </source>
</evidence>
<evidence type="ECO:0000313" key="14">
    <source>
        <dbReference type="Proteomes" id="UP001374579"/>
    </source>
</evidence>
<keyword evidence="4 9" id="KW-1133">Transmembrane helix</keyword>
<evidence type="ECO:0000256" key="1">
    <source>
        <dbReference type="ARBA" id="ARBA00004141"/>
    </source>
</evidence>
<dbReference type="Gene3D" id="3.40.50.450">
    <property type="match status" value="1"/>
</dbReference>
<proteinExistence type="predicted"/>
<evidence type="ECO:0000256" key="2">
    <source>
        <dbReference type="ARBA" id="ARBA00022448"/>
    </source>
</evidence>
<dbReference type="EMBL" id="JBAMIC010000002">
    <property type="protein sequence ID" value="KAK7112162.1"/>
    <property type="molecule type" value="Genomic_DNA"/>
</dbReference>